<dbReference type="EMBL" id="CP031310">
    <property type="protein sequence ID" value="QCC50657.1"/>
    <property type="molecule type" value="Genomic_DNA"/>
</dbReference>
<evidence type="ECO:0008006" key="4">
    <source>
        <dbReference type="Google" id="ProtNLM"/>
    </source>
</evidence>
<dbReference type="KEGG" id="hsn:DV733_05095"/>
<reference evidence="2 3" key="1">
    <citation type="journal article" date="2019" name="Nat. Commun.">
        <title>A new type of DNA phosphorothioation-based antiviral system in archaea.</title>
        <authorList>
            <person name="Xiong L."/>
            <person name="Liu S."/>
            <person name="Chen S."/>
            <person name="Xiao Y."/>
            <person name="Zhu B."/>
            <person name="Gao Y."/>
            <person name="Zhang Y."/>
            <person name="Chen B."/>
            <person name="Luo J."/>
            <person name="Deng Z."/>
            <person name="Chen X."/>
            <person name="Wang L."/>
            <person name="Chen S."/>
        </authorList>
    </citation>
    <scope>NUCLEOTIDE SEQUENCE [LARGE SCALE GENOMIC DNA]</scope>
    <source>
        <strain evidence="2 3">CBA1105</strain>
    </source>
</reference>
<evidence type="ECO:0000313" key="3">
    <source>
        <dbReference type="Proteomes" id="UP000296706"/>
    </source>
</evidence>
<sequence>MNVSEWGIASRRSLAVVMLLSVLVASFGVVSAGSSDAGQETVCEQQVEATASQQASNAADAVNRWIRTQSQEVAQLGRQPIVERGNASEIQSWFLSERNQNADWGRSGATVHYVDLDREEVLASTDPTSYEGSSTSELNNSLSAVLEDARIGQGVSRTDAYVDQSGTVRVSFVQVIAGDSETTRAIVYSVAPHAAASELLDQPGDSGVTMVVDAQNRILMDHTGSTGLQLRSYSASAWEQPILEARAAGGGETSVQRAPEPASGILSGEVNGRVTEYGLRGERYLVASAKVPTIAQTGIAQDVQWIVLVHSPCSSSLDGDEQQSGDANGETGSGFGPGYGLGVAILAVSLLGIAVVTACGRRA</sequence>
<organism evidence="2 3">
    <name type="scientific">Halapricum salinum</name>
    <dbReference type="NCBI Taxonomy" id="1457250"/>
    <lineage>
        <taxon>Archaea</taxon>
        <taxon>Methanobacteriati</taxon>
        <taxon>Methanobacteriota</taxon>
        <taxon>Stenosarchaea group</taxon>
        <taxon>Halobacteria</taxon>
        <taxon>Halobacteriales</taxon>
        <taxon>Haloarculaceae</taxon>
        <taxon>Halapricum</taxon>
    </lineage>
</organism>
<keyword evidence="1" id="KW-0472">Membrane</keyword>
<accession>A0A4D6HD64</accession>
<feature type="transmembrane region" description="Helical" evidence="1">
    <location>
        <begin position="339"/>
        <end position="360"/>
    </location>
</feature>
<dbReference type="Proteomes" id="UP000296706">
    <property type="component" value="Chromosome"/>
</dbReference>
<dbReference type="STRING" id="1457250.GCA_000755225_03326"/>
<dbReference type="GeneID" id="39847218"/>
<proteinExistence type="predicted"/>
<keyword evidence="1" id="KW-0812">Transmembrane</keyword>
<dbReference type="AlphaFoldDB" id="A0A4D6HD64"/>
<keyword evidence="1" id="KW-1133">Transmembrane helix</keyword>
<name>A0A4D6HD64_9EURY</name>
<evidence type="ECO:0000256" key="1">
    <source>
        <dbReference type="SAM" id="Phobius"/>
    </source>
</evidence>
<protein>
    <recommendedName>
        <fullName evidence="4">Cache domain-containing protein</fullName>
    </recommendedName>
</protein>
<gene>
    <name evidence="2" type="ORF">DV733_05095</name>
</gene>
<keyword evidence="3" id="KW-1185">Reference proteome</keyword>
<dbReference type="OrthoDB" id="8523at2157"/>
<dbReference type="RefSeq" id="WP_049994101.1">
    <property type="nucleotide sequence ID" value="NZ_CP031310.1"/>
</dbReference>
<evidence type="ECO:0000313" key="2">
    <source>
        <dbReference type="EMBL" id="QCC50657.1"/>
    </source>
</evidence>